<dbReference type="Gene3D" id="2.30.110.10">
    <property type="entry name" value="Electron Transport, Fmn-binding Protein, Chain A"/>
    <property type="match status" value="1"/>
</dbReference>
<gene>
    <name evidence="2" type="ORF">BLA24_13195</name>
</gene>
<reference evidence="2 3" key="1">
    <citation type="journal article" date="2017" name="Biochemistry">
        <title>Identification of the Biosynthetic Pathway for the Antibiotic Bicyclomycin.</title>
        <authorList>
            <person name="Patteson J."/>
            <person name="Cai W."/>
            <person name="Johnson R.A."/>
            <person name="Santa Maria K."/>
            <person name="Li B."/>
        </authorList>
    </citation>
    <scope>NUCLEOTIDE SEQUENCE [LARGE SCALE GENOMIC DNA]</scope>
    <source>
        <strain evidence="2 3">ATCC 21532</strain>
    </source>
</reference>
<evidence type="ECO:0000256" key="1">
    <source>
        <dbReference type="SAM" id="MobiDB-lite"/>
    </source>
</evidence>
<dbReference type="AlphaFoldDB" id="A0A2G1XJR1"/>
<dbReference type="EMBL" id="NHZO01000145">
    <property type="protein sequence ID" value="PHQ51466.1"/>
    <property type="molecule type" value="Genomic_DNA"/>
</dbReference>
<sequence>MCGGRSTGPAHPAAAPGGRAQPRPARWEPDKFTAAGFRVQPSQVVRPPRVAGCPIQLDGGTA</sequence>
<protein>
    <submittedName>
        <fullName evidence="2">Uncharacterized protein</fullName>
    </submittedName>
</protein>
<dbReference type="InterPro" id="IPR012349">
    <property type="entry name" value="Split_barrel_FMN-bd"/>
</dbReference>
<feature type="region of interest" description="Disordered" evidence="1">
    <location>
        <begin position="1"/>
        <end position="27"/>
    </location>
</feature>
<dbReference type="Proteomes" id="UP000222531">
    <property type="component" value="Unassembled WGS sequence"/>
</dbReference>
<keyword evidence="3" id="KW-1185">Reference proteome</keyword>
<accession>A0A2G1XJR1</accession>
<name>A0A2G1XJR1_STRCJ</name>
<evidence type="ECO:0000313" key="2">
    <source>
        <dbReference type="EMBL" id="PHQ51466.1"/>
    </source>
</evidence>
<comment type="caution">
    <text evidence="2">The sequence shown here is derived from an EMBL/GenBank/DDBJ whole genome shotgun (WGS) entry which is preliminary data.</text>
</comment>
<evidence type="ECO:0000313" key="3">
    <source>
        <dbReference type="Proteomes" id="UP000222531"/>
    </source>
</evidence>
<feature type="compositionally biased region" description="Low complexity" evidence="1">
    <location>
        <begin position="8"/>
        <end position="24"/>
    </location>
</feature>
<organism evidence="2 3">
    <name type="scientific">Streptomyces cinnamoneus</name>
    <name type="common">Streptoverticillium cinnamoneum</name>
    <dbReference type="NCBI Taxonomy" id="53446"/>
    <lineage>
        <taxon>Bacteria</taxon>
        <taxon>Bacillati</taxon>
        <taxon>Actinomycetota</taxon>
        <taxon>Actinomycetes</taxon>
        <taxon>Kitasatosporales</taxon>
        <taxon>Streptomycetaceae</taxon>
        <taxon>Streptomyces</taxon>
        <taxon>Streptomyces cinnamoneus group</taxon>
    </lineage>
</organism>
<proteinExistence type="predicted"/>